<evidence type="ECO:0000313" key="8">
    <source>
        <dbReference type="Proteomes" id="UP001286313"/>
    </source>
</evidence>
<dbReference type="Gene3D" id="1.25.40.720">
    <property type="entry name" value="Telomere length regulation protein 2, C-terminal domain"/>
    <property type="match status" value="1"/>
</dbReference>
<dbReference type="PROSITE" id="PS50942">
    <property type="entry name" value="ENTH"/>
    <property type="match status" value="1"/>
</dbReference>
<keyword evidence="8" id="KW-1185">Reference proteome</keyword>
<keyword evidence="3" id="KW-0963">Cytoplasm</keyword>
<reference evidence="7" key="1">
    <citation type="submission" date="2023-10" db="EMBL/GenBank/DDBJ databases">
        <title>Genome assemblies of two species of porcelain crab, Petrolisthes cinctipes and Petrolisthes manimaculis (Anomura: Porcellanidae).</title>
        <authorList>
            <person name="Angst P."/>
        </authorList>
    </citation>
    <scope>NUCLEOTIDE SEQUENCE</scope>
    <source>
        <strain evidence="7">PB745_01</strain>
        <tissue evidence="7">Gill</tissue>
    </source>
</reference>
<dbReference type="InterPro" id="IPR016024">
    <property type="entry name" value="ARM-type_fold"/>
</dbReference>
<dbReference type="InterPro" id="IPR038528">
    <property type="entry name" value="TEL2_C_sf"/>
</dbReference>
<accession>A0AAE1L2M0</accession>
<evidence type="ECO:0000256" key="1">
    <source>
        <dbReference type="ARBA" id="ARBA00004496"/>
    </source>
</evidence>
<dbReference type="InterPro" id="IPR057348">
    <property type="entry name" value="TELO2_ARM"/>
</dbReference>
<dbReference type="InterPro" id="IPR019337">
    <property type="entry name" value="Telomere_length_regulation_dom"/>
</dbReference>
<feature type="compositionally biased region" description="Polar residues" evidence="5">
    <location>
        <begin position="223"/>
        <end position="244"/>
    </location>
</feature>
<evidence type="ECO:0000256" key="4">
    <source>
        <dbReference type="SAM" id="Coils"/>
    </source>
</evidence>
<dbReference type="GO" id="GO:0042162">
    <property type="term" value="F:telomeric DNA binding"/>
    <property type="evidence" value="ECO:0007669"/>
    <property type="project" value="TreeGrafter"/>
</dbReference>
<organism evidence="7 8">
    <name type="scientific">Petrolisthes cinctipes</name>
    <name type="common">Flat porcelain crab</name>
    <dbReference type="NCBI Taxonomy" id="88211"/>
    <lineage>
        <taxon>Eukaryota</taxon>
        <taxon>Metazoa</taxon>
        <taxon>Ecdysozoa</taxon>
        <taxon>Arthropoda</taxon>
        <taxon>Crustacea</taxon>
        <taxon>Multicrustacea</taxon>
        <taxon>Malacostraca</taxon>
        <taxon>Eumalacostraca</taxon>
        <taxon>Eucarida</taxon>
        <taxon>Decapoda</taxon>
        <taxon>Pleocyemata</taxon>
        <taxon>Anomura</taxon>
        <taxon>Galatheoidea</taxon>
        <taxon>Porcellanidae</taxon>
        <taxon>Petrolisthes</taxon>
    </lineage>
</organism>
<dbReference type="SUPFAM" id="SSF48464">
    <property type="entry name" value="ENTH/VHS domain"/>
    <property type="match status" value="1"/>
</dbReference>
<dbReference type="Pfam" id="PF01417">
    <property type="entry name" value="ENTH"/>
    <property type="match status" value="1"/>
</dbReference>
<dbReference type="GO" id="GO:0005829">
    <property type="term" value="C:cytosol"/>
    <property type="evidence" value="ECO:0007669"/>
    <property type="project" value="TreeGrafter"/>
</dbReference>
<feature type="compositionally biased region" description="Basic and acidic residues" evidence="5">
    <location>
        <begin position="188"/>
        <end position="197"/>
    </location>
</feature>
<dbReference type="PANTHER" id="PTHR15830:SF10">
    <property type="entry name" value="TELOMERE LENGTH REGULATION PROTEIN TEL2 HOMOLOG"/>
    <property type="match status" value="1"/>
</dbReference>
<evidence type="ECO:0000256" key="3">
    <source>
        <dbReference type="ARBA" id="ARBA00022490"/>
    </source>
</evidence>
<proteinExistence type="inferred from homology"/>
<dbReference type="Pfam" id="PF10193">
    <property type="entry name" value="Telomere_reg-2"/>
    <property type="match status" value="1"/>
</dbReference>
<feature type="compositionally biased region" description="Basic and acidic residues" evidence="5">
    <location>
        <begin position="327"/>
        <end position="336"/>
    </location>
</feature>
<dbReference type="GO" id="GO:0051879">
    <property type="term" value="F:Hsp90 protein binding"/>
    <property type="evidence" value="ECO:0007669"/>
    <property type="project" value="TreeGrafter"/>
</dbReference>
<evidence type="ECO:0000259" key="6">
    <source>
        <dbReference type="PROSITE" id="PS50942"/>
    </source>
</evidence>
<feature type="compositionally biased region" description="Low complexity" evidence="5">
    <location>
        <begin position="275"/>
        <end position="296"/>
    </location>
</feature>
<dbReference type="InterPro" id="IPR013809">
    <property type="entry name" value="ENTH"/>
</dbReference>
<feature type="compositionally biased region" description="Low complexity" evidence="5">
    <location>
        <begin position="408"/>
        <end position="425"/>
    </location>
</feature>
<comment type="caution">
    <text evidence="7">The sequence shown here is derived from an EMBL/GenBank/DDBJ whole genome shotgun (WGS) entry which is preliminary data.</text>
</comment>
<name>A0AAE1L2M0_PETCI</name>
<feature type="domain" description="ENTH" evidence="6">
    <location>
        <begin position="16"/>
        <end position="149"/>
    </location>
</feature>
<feature type="compositionally biased region" description="Polar residues" evidence="5">
    <location>
        <begin position="308"/>
        <end position="326"/>
    </location>
</feature>
<dbReference type="Gene3D" id="1.25.40.90">
    <property type="match status" value="1"/>
</dbReference>
<sequence>MLNMWKVRELTEKVTNMVMNYTEVEAKVREATNDEAWGPTGPQMLELAQSTFYYEQFPEVMGMLWKRLLQDNRAAWRRTYKSLLLLNYLVRNGSERVVTSAREHIYDLRSLENFKYLDEHGKDQGLNIRVKAKDLIDFIQDDNRLREERKKAKKNKDKYVGVSSDSMGFRGSGNSDWDNWGSSRRKEEADFGSRFEDSPNASGDEYEEPVDPVSEYRDEETSPRSPAKTSTISSTPFTPNRSLATTSTTVPPQKKSSKPSKMVDLGAAATFGKDTATSSPSRSQAATTTAQPQTTSNNLLDDLFGNGAVTSNGTSSPAKITPTSSGKGEDDFDPRAGEAGTTAEAGGGTTNSDFGDFAGAFGKDKADSKGNTEFADFSNFPQEVPNASGGQPSASLLLGMTPAPPATLNPSPAAPTSSNPANSNTDLLQGLLGPSPAPAQPAPANTDFSGGLGSLMMTPSPTIAPPLLQPMSLPMIDKGSEDATRTQDTGKDISSHADYKQNQDFLLSSQKQTHKLLEEELNKSMPKISTVVTSLEKVIELLPGPFLPQKYAGVDPVTEEMHIFSHYFYGPTVTFLITNYISNGTLKKNDHCRDLFHRFIEAGYLEENVSVLLRYINETSYERAKVAVDILERMLLSDSLPQCLLRYCSKVQQNEKDGLLWDETVRLLISLPERVANKLHSITPVMLSPKMYCRVIAYHILQAVYFIAEGLKHGVSGNVEPIGKLMGHLCFVSDADAVLNPLVKWLRKWAKNNPIILRISQKLYHHVPYKAKERIISVLTRIADNYNTLYMFLGDSNLMCPKTKYLLCQKFLITKESPNATMVSTIIAYLATSQKNHQLLRSTFMNLLDTWCNKSIMTHASFEQHVHITRGLLTSLAHLSDSDVEFCRHDVIKSLLPGIANHLDSPSHQKRVIGMVVAEEITSKLHKDGTSLKFEYQQDDLTLELKQLANLKQEMQDAEQQDSEKDCEKMEMDNIEERNKCVWFDDFTKELQDIGILPRRDKFINEGKKLTKTLRLSEEHKPLPAEEIKVECNASGTENVELNSAVQENMDLDSDDDEFQPYDMSADVPEVKVKIPFYPQEVLEYLAEGEADKVMAALKVSEKIVREEVRKMDPELALELTKVVLHLEDKYNTEGFEENRTQTLVALVASHPSQCALYIGGEFYEGNYNLKQRMDIIHTLGRAALELSGTDDLVMGALAGVSGGTIKKKSKLLPKNKMKDVAGCFFYPLIQGLTEPRTYLDLMGSDRFLLCDLLKTLGIILQVTGQCEASIKMAACLLEVTWSLRAHGDATVRAACLEALSAGLDCVPDALLLSLVPGEVVELREWLREVIRQDRERKCQILAGKLAIRLDKCFSQQLGFT</sequence>
<dbReference type="Pfam" id="PF25320">
    <property type="entry name" value="TELO2_ARM"/>
    <property type="match status" value="1"/>
</dbReference>
<feature type="coiled-coil region" evidence="4">
    <location>
        <begin position="938"/>
        <end position="978"/>
    </location>
</feature>
<protein>
    <recommendedName>
        <fullName evidence="6">ENTH domain-containing protein</fullName>
    </recommendedName>
</protein>
<dbReference type="GO" id="GO:0051083">
    <property type="term" value="P:'de novo' cotranslational protein folding"/>
    <property type="evidence" value="ECO:0007669"/>
    <property type="project" value="TreeGrafter"/>
</dbReference>
<comment type="subcellular location">
    <subcellularLocation>
        <location evidence="1">Cytoplasm</location>
    </subcellularLocation>
</comment>
<dbReference type="EMBL" id="JAWQEG010000139">
    <property type="protein sequence ID" value="KAK3894171.1"/>
    <property type="molecule type" value="Genomic_DNA"/>
</dbReference>
<keyword evidence="4" id="KW-0175">Coiled coil</keyword>
<dbReference type="InterPro" id="IPR051970">
    <property type="entry name" value="TEL2_Regulation"/>
</dbReference>
<dbReference type="SUPFAM" id="SSF48371">
    <property type="entry name" value="ARM repeat"/>
    <property type="match status" value="1"/>
</dbReference>
<dbReference type="PANTHER" id="PTHR15830">
    <property type="entry name" value="TELOMERE LENGTH REGULATION PROTEIN TEL2 FAMILY MEMBER"/>
    <property type="match status" value="1"/>
</dbReference>
<evidence type="ECO:0000256" key="5">
    <source>
        <dbReference type="SAM" id="MobiDB-lite"/>
    </source>
</evidence>
<feature type="compositionally biased region" description="Low complexity" evidence="5">
    <location>
        <begin position="245"/>
        <end position="254"/>
    </location>
</feature>
<dbReference type="FunFam" id="1.25.40.90:FF:000006">
    <property type="entry name" value="Clathrin interactor 1"/>
    <property type="match status" value="1"/>
</dbReference>
<dbReference type="CDD" id="cd16989">
    <property type="entry name" value="ENTH_EpsinR"/>
    <property type="match status" value="1"/>
</dbReference>
<evidence type="ECO:0000313" key="7">
    <source>
        <dbReference type="EMBL" id="KAK3894171.1"/>
    </source>
</evidence>
<feature type="region of interest" description="Disordered" evidence="5">
    <location>
        <begin position="188"/>
        <end position="451"/>
    </location>
</feature>
<gene>
    <name evidence="7" type="ORF">Pcinc_002056</name>
</gene>
<dbReference type="SMART" id="SM00273">
    <property type="entry name" value="ENTH"/>
    <property type="match status" value="1"/>
</dbReference>
<evidence type="ECO:0000256" key="2">
    <source>
        <dbReference type="ARBA" id="ARBA00006133"/>
    </source>
</evidence>
<dbReference type="InterPro" id="IPR008942">
    <property type="entry name" value="ENTH_VHS"/>
</dbReference>
<dbReference type="Proteomes" id="UP001286313">
    <property type="component" value="Unassembled WGS sequence"/>
</dbReference>
<comment type="similarity">
    <text evidence="2">Belongs to the TEL2 family.</text>
</comment>